<keyword evidence="16" id="KW-1185">Reference proteome</keyword>
<dbReference type="OrthoDB" id="14196at2"/>
<dbReference type="InterPro" id="IPR023059">
    <property type="entry name" value="Foldase_PrsA"/>
</dbReference>
<evidence type="ECO:0000256" key="2">
    <source>
        <dbReference type="ARBA" id="ARBA00004193"/>
    </source>
</evidence>
<dbReference type="PANTHER" id="PTHR47245:SF1">
    <property type="entry name" value="FOLDASE PROTEIN PRSA"/>
    <property type="match status" value="1"/>
</dbReference>
<evidence type="ECO:0000256" key="6">
    <source>
        <dbReference type="ARBA" id="ARBA00023110"/>
    </source>
</evidence>
<keyword evidence="10 11" id="KW-0449">Lipoprotein</keyword>
<evidence type="ECO:0000256" key="4">
    <source>
        <dbReference type="ARBA" id="ARBA00022475"/>
    </source>
</evidence>
<evidence type="ECO:0000256" key="10">
    <source>
        <dbReference type="ARBA" id="ARBA00023288"/>
    </source>
</evidence>
<evidence type="ECO:0000256" key="11">
    <source>
        <dbReference type="HAMAP-Rule" id="MF_01145"/>
    </source>
</evidence>
<evidence type="ECO:0000256" key="3">
    <source>
        <dbReference type="ARBA" id="ARBA00006071"/>
    </source>
</evidence>
<keyword evidence="8 11" id="KW-0564">Palmitate</keyword>
<dbReference type="PROSITE" id="PS50198">
    <property type="entry name" value="PPIC_PPIASE_2"/>
    <property type="match status" value="1"/>
</dbReference>
<evidence type="ECO:0000256" key="9">
    <source>
        <dbReference type="ARBA" id="ARBA00023235"/>
    </source>
</evidence>
<dbReference type="GO" id="GO:0006457">
    <property type="term" value="P:protein folding"/>
    <property type="evidence" value="ECO:0007669"/>
    <property type="project" value="UniProtKB-UniRule"/>
</dbReference>
<evidence type="ECO:0000256" key="1">
    <source>
        <dbReference type="ARBA" id="ARBA00000971"/>
    </source>
</evidence>
<dbReference type="InterPro" id="IPR000297">
    <property type="entry name" value="PPIase_PpiC"/>
</dbReference>
<dbReference type="SUPFAM" id="SSF54534">
    <property type="entry name" value="FKBP-like"/>
    <property type="match status" value="1"/>
</dbReference>
<dbReference type="InterPro" id="IPR046357">
    <property type="entry name" value="PPIase_dom_sf"/>
</dbReference>
<evidence type="ECO:0000256" key="5">
    <source>
        <dbReference type="ARBA" id="ARBA00022729"/>
    </source>
</evidence>
<evidence type="ECO:0000256" key="13">
    <source>
        <dbReference type="SAM" id="SignalP"/>
    </source>
</evidence>
<dbReference type="PROSITE" id="PS01096">
    <property type="entry name" value="PPIC_PPIASE_1"/>
    <property type="match status" value="1"/>
</dbReference>
<comment type="caution">
    <text evidence="15">The sequence shown here is derived from an EMBL/GenBank/DDBJ whole genome shotgun (WGS) entry which is preliminary data.</text>
</comment>
<comment type="function">
    <text evidence="11">Plays a major role in protein secretion by helping the post-translocational extracellular folding of several secreted proteins.</text>
</comment>
<dbReference type="AlphaFoldDB" id="A0A498D6D0"/>
<dbReference type="RefSeq" id="WP_121522595.1">
    <property type="nucleotide sequence ID" value="NZ_RCHR01000003.1"/>
</dbReference>
<dbReference type="GO" id="GO:0003755">
    <property type="term" value="F:peptidyl-prolyl cis-trans isomerase activity"/>
    <property type="evidence" value="ECO:0007669"/>
    <property type="project" value="UniProtKB-UniRule"/>
</dbReference>
<keyword evidence="12" id="KW-0175">Coiled coil</keyword>
<dbReference type="InterPro" id="IPR050245">
    <property type="entry name" value="PrsA_foldase"/>
</dbReference>
<dbReference type="PROSITE" id="PS51257">
    <property type="entry name" value="PROKAR_LIPOPROTEIN"/>
    <property type="match status" value="1"/>
</dbReference>
<dbReference type="GO" id="GO:0005886">
    <property type="term" value="C:plasma membrane"/>
    <property type="evidence" value="ECO:0007669"/>
    <property type="project" value="UniProtKB-SubCell"/>
</dbReference>
<keyword evidence="7 11" id="KW-0472">Membrane</keyword>
<evidence type="ECO:0000256" key="12">
    <source>
        <dbReference type="SAM" id="Coils"/>
    </source>
</evidence>
<sequence>MKKVAIALALSASVLTLTACNSDGADSEVVAETAAGDITKEEFYEELKSRNGEAVLEELVTVKVLEDNYEVSEEDVDNEVQYMKDMYGDQYDMLIQQQFGGEENFRNIIYISLLQEQAAAEGIEITDEELQEKYDRSLKEIDAQHILVADEETAKEVKQKLDDGGDFAELAKEYSTDGTAQDGGNLGYFSTGDMVPEFEDAAYSMKVGEISDPVQTQYGYHIIKVNDIRDTEEEVGEFEEVKDELRRELVAQQVDATKLQEKINSLIEEAEVDIKIDEYKDMFKEEPAQEEEAQG</sequence>
<evidence type="ECO:0000313" key="16">
    <source>
        <dbReference type="Proteomes" id="UP000270219"/>
    </source>
</evidence>
<dbReference type="EC" id="5.2.1.8" evidence="11"/>
<reference evidence="15 16" key="1">
    <citation type="submission" date="2018-10" db="EMBL/GenBank/DDBJ databases">
        <title>Oceanobacillus sp. YLB-02 draft genome.</title>
        <authorList>
            <person name="Yu L."/>
        </authorList>
    </citation>
    <scope>NUCLEOTIDE SEQUENCE [LARGE SCALE GENOMIC DNA]</scope>
    <source>
        <strain evidence="15 16">YLB-02</strain>
    </source>
</reference>
<dbReference type="Proteomes" id="UP000270219">
    <property type="component" value="Unassembled WGS sequence"/>
</dbReference>
<keyword evidence="9 11" id="KW-0413">Isomerase</keyword>
<protein>
    <recommendedName>
        <fullName evidence="11">Foldase protein PrsA</fullName>
        <ecNumber evidence="11">5.2.1.8</ecNumber>
    </recommendedName>
</protein>
<dbReference type="InterPro" id="IPR023058">
    <property type="entry name" value="PPIase_PpiC_CS"/>
</dbReference>
<feature type="chain" id="PRO_5039014569" description="Foldase protein PrsA" evidence="13">
    <location>
        <begin position="20"/>
        <end position="295"/>
    </location>
</feature>
<dbReference type="SUPFAM" id="SSF109998">
    <property type="entry name" value="Triger factor/SurA peptide-binding domain-like"/>
    <property type="match status" value="1"/>
</dbReference>
<dbReference type="InterPro" id="IPR027304">
    <property type="entry name" value="Trigger_fact/SurA_dom_sf"/>
</dbReference>
<dbReference type="EMBL" id="RCHR01000003">
    <property type="protein sequence ID" value="RLL45006.1"/>
    <property type="molecule type" value="Genomic_DNA"/>
</dbReference>
<dbReference type="HAMAP" id="MF_01145">
    <property type="entry name" value="Foldase_PrsA"/>
    <property type="match status" value="1"/>
</dbReference>
<proteinExistence type="inferred from homology"/>
<dbReference type="Gene3D" id="3.10.50.40">
    <property type="match status" value="1"/>
</dbReference>
<keyword evidence="4 11" id="KW-1003">Cell membrane</keyword>
<gene>
    <name evidence="11" type="primary">prsA</name>
    <name evidence="15" type="ORF">D8M04_09020</name>
</gene>
<keyword evidence="5 11" id="KW-0732">Signal</keyword>
<comment type="subcellular location">
    <subcellularLocation>
        <location evidence="2 11">Cell membrane</location>
        <topology evidence="2 11">Lipid-anchor</topology>
    </subcellularLocation>
</comment>
<evidence type="ECO:0000313" key="15">
    <source>
        <dbReference type="EMBL" id="RLL45006.1"/>
    </source>
</evidence>
<organism evidence="15 16">
    <name type="scientific">Oceanobacillus piezotolerans</name>
    <dbReference type="NCBI Taxonomy" id="2448030"/>
    <lineage>
        <taxon>Bacteria</taxon>
        <taxon>Bacillati</taxon>
        <taxon>Bacillota</taxon>
        <taxon>Bacilli</taxon>
        <taxon>Bacillales</taxon>
        <taxon>Bacillaceae</taxon>
        <taxon>Oceanobacillus</taxon>
    </lineage>
</organism>
<evidence type="ECO:0000259" key="14">
    <source>
        <dbReference type="PROSITE" id="PS50198"/>
    </source>
</evidence>
<comment type="similarity">
    <text evidence="3 11">Belongs to the PrsA family.</text>
</comment>
<evidence type="ECO:0000256" key="8">
    <source>
        <dbReference type="ARBA" id="ARBA00023139"/>
    </source>
</evidence>
<dbReference type="PANTHER" id="PTHR47245">
    <property type="entry name" value="PEPTIDYLPROLYL ISOMERASE"/>
    <property type="match status" value="1"/>
</dbReference>
<evidence type="ECO:0000256" key="7">
    <source>
        <dbReference type="ARBA" id="ARBA00023136"/>
    </source>
</evidence>
<accession>A0A498D6D0</accession>
<feature type="domain" description="PpiC" evidence="14">
    <location>
        <begin position="138"/>
        <end position="227"/>
    </location>
</feature>
<feature type="coiled-coil region" evidence="12">
    <location>
        <begin position="228"/>
        <end position="269"/>
    </location>
</feature>
<name>A0A498D6D0_9BACI</name>
<keyword evidence="6 11" id="KW-0697">Rotamase</keyword>
<comment type="catalytic activity">
    <reaction evidence="1 11">
        <text>[protein]-peptidylproline (omega=180) = [protein]-peptidylproline (omega=0)</text>
        <dbReference type="Rhea" id="RHEA:16237"/>
        <dbReference type="Rhea" id="RHEA-COMP:10747"/>
        <dbReference type="Rhea" id="RHEA-COMP:10748"/>
        <dbReference type="ChEBI" id="CHEBI:83833"/>
        <dbReference type="ChEBI" id="CHEBI:83834"/>
        <dbReference type="EC" id="5.2.1.8"/>
    </reaction>
</comment>
<dbReference type="Pfam" id="PF00639">
    <property type="entry name" value="Rotamase"/>
    <property type="match status" value="1"/>
</dbReference>
<feature type="signal peptide" evidence="13">
    <location>
        <begin position="1"/>
        <end position="19"/>
    </location>
</feature>